<comment type="caution">
    <text evidence="2">The sequence shown here is derived from an EMBL/GenBank/DDBJ whole genome shotgun (WGS) entry which is preliminary data.</text>
</comment>
<feature type="compositionally biased region" description="Basic and acidic residues" evidence="1">
    <location>
        <begin position="16"/>
        <end position="25"/>
    </location>
</feature>
<keyword evidence="3" id="KW-1185">Reference proteome</keyword>
<sequence>MKLNEGANKQPVTEAEMSKYLKPGDEVSFGDGRGNARVISKTLISEGDDWKLQLILMDLADGKPRPVETAPSSLSEIAKYLTKGDLVIHPSGTGRVAFLLFQANDEGKFDTIIMLDEQ</sequence>
<evidence type="ECO:0000313" key="2">
    <source>
        <dbReference type="EMBL" id="PKA69758.1"/>
    </source>
</evidence>
<evidence type="ECO:0000256" key="1">
    <source>
        <dbReference type="SAM" id="MobiDB-lite"/>
    </source>
</evidence>
<proteinExistence type="predicted"/>
<feature type="region of interest" description="Disordered" evidence="1">
    <location>
        <begin position="1"/>
        <end position="26"/>
    </location>
</feature>
<dbReference type="Proteomes" id="UP000232455">
    <property type="component" value="Unassembled WGS sequence"/>
</dbReference>
<evidence type="ECO:0000313" key="3">
    <source>
        <dbReference type="Proteomes" id="UP000232455"/>
    </source>
</evidence>
<accession>A0ABX4PZ03</accession>
<reference evidence="2 3" key="1">
    <citation type="submission" date="2017-11" db="EMBL/GenBank/DDBJ databases">
        <title>Genome sequencing of a diverse group of Pseudomonas species.</title>
        <authorList>
            <person name="Loper J."/>
        </authorList>
    </citation>
    <scope>NUCLEOTIDE SEQUENCE [LARGE SCALE GENOMIC DNA]</scope>
    <source>
        <strain evidence="2 3">LMG 25716</strain>
    </source>
</reference>
<name>A0ABX4PZ03_9PSED</name>
<protein>
    <submittedName>
        <fullName evidence="2">Uncharacterized protein</fullName>
    </submittedName>
</protein>
<dbReference type="RefSeq" id="WP_100846480.1">
    <property type="nucleotide sequence ID" value="NZ_PHHE01000001.1"/>
</dbReference>
<gene>
    <name evidence="2" type="ORF">ATI02_2625</name>
</gene>
<organism evidence="2 3">
    <name type="scientific">Pseudomonas baetica</name>
    <dbReference type="NCBI Taxonomy" id="674054"/>
    <lineage>
        <taxon>Bacteria</taxon>
        <taxon>Pseudomonadati</taxon>
        <taxon>Pseudomonadota</taxon>
        <taxon>Gammaproteobacteria</taxon>
        <taxon>Pseudomonadales</taxon>
        <taxon>Pseudomonadaceae</taxon>
        <taxon>Pseudomonas</taxon>
    </lineage>
</organism>
<dbReference type="EMBL" id="PHHE01000001">
    <property type="protein sequence ID" value="PKA69758.1"/>
    <property type="molecule type" value="Genomic_DNA"/>
</dbReference>